<dbReference type="EMBL" id="CCND01000045">
    <property type="protein sequence ID" value="CDX61877.1"/>
    <property type="molecule type" value="Genomic_DNA"/>
</dbReference>
<dbReference type="AlphaFoldDB" id="A0A0K2W583"/>
<accession>A0A0K2W583</accession>
<dbReference type="Proteomes" id="UP000182888">
    <property type="component" value="Unassembled WGS sequence"/>
</dbReference>
<name>A0A0K2W583_MESPL</name>
<reference evidence="2" key="1">
    <citation type="submission" date="2014-08" db="EMBL/GenBank/DDBJ databases">
        <authorList>
            <person name="Edwards T."/>
        </authorList>
    </citation>
    <scope>NUCLEOTIDE SEQUENCE [LARGE SCALE GENOMIC DNA]</scope>
</reference>
<proteinExistence type="predicted"/>
<protein>
    <submittedName>
        <fullName evidence="1">Uncharacterized protein</fullName>
    </submittedName>
</protein>
<organism evidence="1 2">
    <name type="scientific">Mesorhizobium plurifarium</name>
    <dbReference type="NCBI Taxonomy" id="69974"/>
    <lineage>
        <taxon>Bacteria</taxon>
        <taxon>Pseudomonadati</taxon>
        <taxon>Pseudomonadota</taxon>
        <taxon>Alphaproteobacteria</taxon>
        <taxon>Hyphomicrobiales</taxon>
        <taxon>Phyllobacteriaceae</taxon>
        <taxon>Mesorhizobium</taxon>
    </lineage>
</organism>
<gene>
    <name evidence="1" type="ORF">MPL1032_50077</name>
</gene>
<evidence type="ECO:0000313" key="1">
    <source>
        <dbReference type="EMBL" id="CDX61877.1"/>
    </source>
</evidence>
<sequence length="30" mass="3609">MTATSPLPLDRELNKLWMTRCKSMKKLRIF</sequence>
<evidence type="ECO:0000313" key="2">
    <source>
        <dbReference type="Proteomes" id="UP000182888"/>
    </source>
</evidence>